<feature type="transmembrane region" description="Helical" evidence="7">
    <location>
        <begin position="227"/>
        <end position="251"/>
    </location>
</feature>
<dbReference type="PANTHER" id="PTHR43141:SF4">
    <property type="entry name" value="CYTOCHROME BD2 SUBUNIT II"/>
    <property type="match status" value="1"/>
</dbReference>
<dbReference type="GO" id="GO:0070069">
    <property type="term" value="C:cytochrome complex"/>
    <property type="evidence" value="ECO:0007669"/>
    <property type="project" value="TreeGrafter"/>
</dbReference>
<evidence type="ECO:0000256" key="3">
    <source>
        <dbReference type="ARBA" id="ARBA00022475"/>
    </source>
</evidence>
<protein>
    <submittedName>
        <fullName evidence="8">Cytochrome bd-II ubiquinol oxidase subunit 2</fullName>
    </submittedName>
</protein>
<dbReference type="AlphaFoldDB" id="A0A6J5A734"/>
<proteinExistence type="inferred from homology"/>
<keyword evidence="6 7" id="KW-0472">Membrane</keyword>
<keyword evidence="5 7" id="KW-1133">Transmembrane helix</keyword>
<feature type="transmembrane region" description="Helical" evidence="7">
    <location>
        <begin position="85"/>
        <end position="104"/>
    </location>
</feature>
<comment type="similarity">
    <text evidence="2">Belongs to the cytochrome ubiquinol oxidase subunit 2 family.</text>
</comment>
<feature type="transmembrane region" description="Helical" evidence="7">
    <location>
        <begin position="196"/>
        <end position="215"/>
    </location>
</feature>
<accession>A0A6J5A734</accession>
<comment type="subcellular location">
    <subcellularLocation>
        <location evidence="1">Cell membrane</location>
        <topology evidence="1">Multi-pass membrane protein</topology>
    </subcellularLocation>
</comment>
<dbReference type="RefSeq" id="WP_035478141.1">
    <property type="nucleotide sequence ID" value="NZ_CADFGL010000004.1"/>
</dbReference>
<evidence type="ECO:0000313" key="8">
    <source>
        <dbReference type="EMBL" id="CAB3653644.1"/>
    </source>
</evidence>
<gene>
    <name evidence="8" type="primary">appB</name>
    <name evidence="8" type="ORF">LMG22037_01107</name>
</gene>
<evidence type="ECO:0000256" key="6">
    <source>
        <dbReference type="ARBA" id="ARBA00023136"/>
    </source>
</evidence>
<feature type="transmembrane region" description="Helical" evidence="7">
    <location>
        <begin position="263"/>
        <end position="282"/>
    </location>
</feature>
<evidence type="ECO:0000256" key="4">
    <source>
        <dbReference type="ARBA" id="ARBA00022692"/>
    </source>
</evidence>
<evidence type="ECO:0000313" key="9">
    <source>
        <dbReference type="Proteomes" id="UP000494249"/>
    </source>
</evidence>
<dbReference type="GO" id="GO:0005886">
    <property type="term" value="C:plasma membrane"/>
    <property type="evidence" value="ECO:0007669"/>
    <property type="project" value="UniProtKB-SubCell"/>
</dbReference>
<sequence>MTAATIDLPLVWAAILAFAVLAYVLLDGFDLGVGILFAVERNRDDRDLMVNSIAPVWDGNETWLVLGGGGLFAVFPLAYSIILPALYPPIIAMLLALVFRGVAFEFRFRATGTGRAWWDVAFFSGSAMAALCQGLVLGGLLQGIHVVGVSYSGGWWDWLTGFTVLCGLAVVVGYTLLGACWLIWRTEGALHERCRRHARTTAVAVLALIVVVTLWTPMLQGALAERWFRWPAVAFTAPVPVLLVLLAVGFWRSLSSRRHGLPLLFAYGIFILCYAGILISLYPNLVPPGISFRDAAAPHASLLFLLVGAAITVPMILGYTIYAYSVFKGKMRPGEGYH</sequence>
<organism evidence="8 9">
    <name type="scientific">Paraburkholderia phenoliruptrix</name>
    <dbReference type="NCBI Taxonomy" id="252970"/>
    <lineage>
        <taxon>Bacteria</taxon>
        <taxon>Pseudomonadati</taxon>
        <taxon>Pseudomonadota</taxon>
        <taxon>Betaproteobacteria</taxon>
        <taxon>Burkholderiales</taxon>
        <taxon>Burkholderiaceae</taxon>
        <taxon>Paraburkholderia</taxon>
    </lineage>
</organism>
<keyword evidence="3" id="KW-1003">Cell membrane</keyword>
<dbReference type="GO" id="GO:0009055">
    <property type="term" value="F:electron transfer activity"/>
    <property type="evidence" value="ECO:0007669"/>
    <property type="project" value="TreeGrafter"/>
</dbReference>
<reference evidence="8 9" key="1">
    <citation type="submission" date="2020-04" db="EMBL/GenBank/DDBJ databases">
        <authorList>
            <person name="De Canck E."/>
        </authorList>
    </citation>
    <scope>NUCLEOTIDE SEQUENCE [LARGE SCALE GENOMIC DNA]</scope>
    <source>
        <strain evidence="8 9">LMG 22037</strain>
    </source>
</reference>
<feature type="transmembrane region" description="Helical" evidence="7">
    <location>
        <begin position="116"/>
        <end position="141"/>
    </location>
</feature>
<name>A0A6J5A734_9BURK</name>
<evidence type="ECO:0000256" key="5">
    <source>
        <dbReference type="ARBA" id="ARBA00022989"/>
    </source>
</evidence>
<feature type="transmembrane region" description="Helical" evidence="7">
    <location>
        <begin position="12"/>
        <end position="39"/>
    </location>
</feature>
<dbReference type="Pfam" id="PF02322">
    <property type="entry name" value="Cyt_bd_oxida_II"/>
    <property type="match status" value="1"/>
</dbReference>
<dbReference type="InterPro" id="IPR003317">
    <property type="entry name" value="Cyt-d_oxidase_su2"/>
</dbReference>
<dbReference type="Proteomes" id="UP000494249">
    <property type="component" value="Unassembled WGS sequence"/>
</dbReference>
<dbReference type="GO" id="GO:0019646">
    <property type="term" value="P:aerobic electron transport chain"/>
    <property type="evidence" value="ECO:0007669"/>
    <property type="project" value="TreeGrafter"/>
</dbReference>
<dbReference type="PIRSF" id="PIRSF000267">
    <property type="entry name" value="Cyt_oxidse_sub2"/>
    <property type="match status" value="1"/>
</dbReference>
<evidence type="ECO:0000256" key="7">
    <source>
        <dbReference type="SAM" id="Phobius"/>
    </source>
</evidence>
<evidence type="ECO:0000256" key="2">
    <source>
        <dbReference type="ARBA" id="ARBA00007543"/>
    </source>
</evidence>
<feature type="transmembrane region" description="Helical" evidence="7">
    <location>
        <begin position="302"/>
        <end position="322"/>
    </location>
</feature>
<feature type="transmembrane region" description="Helical" evidence="7">
    <location>
        <begin position="161"/>
        <end position="184"/>
    </location>
</feature>
<dbReference type="NCBIfam" id="TIGR00203">
    <property type="entry name" value="cydB"/>
    <property type="match status" value="1"/>
</dbReference>
<dbReference type="PANTHER" id="PTHR43141">
    <property type="entry name" value="CYTOCHROME BD2 SUBUNIT II"/>
    <property type="match status" value="1"/>
</dbReference>
<evidence type="ECO:0000256" key="1">
    <source>
        <dbReference type="ARBA" id="ARBA00004651"/>
    </source>
</evidence>
<dbReference type="EMBL" id="CADIKB010000003">
    <property type="protein sequence ID" value="CAB3653644.1"/>
    <property type="molecule type" value="Genomic_DNA"/>
</dbReference>
<keyword evidence="4 7" id="KW-0812">Transmembrane</keyword>
<dbReference type="GO" id="GO:0016682">
    <property type="term" value="F:oxidoreductase activity, acting on diphenols and related substances as donors, oxygen as acceptor"/>
    <property type="evidence" value="ECO:0007669"/>
    <property type="project" value="TreeGrafter"/>
</dbReference>